<sequence>MMILVGVDGSPASRKALRWALEQAARTGETVEATMAWLREPEYVAAVSMGVHPHGDRPDHRHPARELHAIVEEVRAEVPGAPEVAEVTIVGDAATALTAAARQADLLVIGSHGHGPLAEVFLGSVAADCVRHATCPIVVIPAHAP</sequence>
<dbReference type="EMBL" id="RBXR01000001">
    <property type="protein sequence ID" value="RKT69245.1"/>
    <property type="molecule type" value="Genomic_DNA"/>
</dbReference>
<dbReference type="Gene3D" id="3.40.50.620">
    <property type="entry name" value="HUPs"/>
    <property type="match status" value="1"/>
</dbReference>
<dbReference type="Pfam" id="PF00582">
    <property type="entry name" value="Usp"/>
    <property type="match status" value="1"/>
</dbReference>
<reference evidence="3 4" key="1">
    <citation type="submission" date="2018-10" db="EMBL/GenBank/DDBJ databases">
        <title>Sequencing the genomes of 1000 actinobacteria strains.</title>
        <authorList>
            <person name="Klenk H.-P."/>
        </authorList>
    </citation>
    <scope>NUCLEOTIDE SEQUENCE [LARGE SCALE GENOMIC DNA]</scope>
    <source>
        <strain evidence="3 4">DSM 43911</strain>
    </source>
</reference>
<dbReference type="InterPro" id="IPR014729">
    <property type="entry name" value="Rossmann-like_a/b/a_fold"/>
</dbReference>
<organism evidence="3 4">
    <name type="scientific">Saccharothrix variisporea</name>
    <dbReference type="NCBI Taxonomy" id="543527"/>
    <lineage>
        <taxon>Bacteria</taxon>
        <taxon>Bacillati</taxon>
        <taxon>Actinomycetota</taxon>
        <taxon>Actinomycetes</taxon>
        <taxon>Pseudonocardiales</taxon>
        <taxon>Pseudonocardiaceae</taxon>
        <taxon>Saccharothrix</taxon>
    </lineage>
</organism>
<dbReference type="PRINTS" id="PR01438">
    <property type="entry name" value="UNVRSLSTRESS"/>
</dbReference>
<dbReference type="Proteomes" id="UP000272729">
    <property type="component" value="Unassembled WGS sequence"/>
</dbReference>
<dbReference type="AlphaFoldDB" id="A0A495X7V9"/>
<dbReference type="PANTHER" id="PTHR31964">
    <property type="entry name" value="ADENINE NUCLEOTIDE ALPHA HYDROLASES-LIKE SUPERFAMILY PROTEIN"/>
    <property type="match status" value="1"/>
</dbReference>
<dbReference type="PANTHER" id="PTHR31964:SF113">
    <property type="entry name" value="USPA DOMAIN-CONTAINING PROTEIN"/>
    <property type="match status" value="1"/>
</dbReference>
<dbReference type="SUPFAM" id="SSF52402">
    <property type="entry name" value="Adenine nucleotide alpha hydrolases-like"/>
    <property type="match status" value="1"/>
</dbReference>
<dbReference type="InterPro" id="IPR006016">
    <property type="entry name" value="UspA"/>
</dbReference>
<evidence type="ECO:0000259" key="2">
    <source>
        <dbReference type="Pfam" id="PF00582"/>
    </source>
</evidence>
<feature type="domain" description="UspA" evidence="2">
    <location>
        <begin position="3"/>
        <end position="141"/>
    </location>
</feature>
<protein>
    <submittedName>
        <fullName evidence="3">Nucleotide-binding universal stress UspA family protein</fullName>
    </submittedName>
</protein>
<evidence type="ECO:0000313" key="3">
    <source>
        <dbReference type="EMBL" id="RKT69245.1"/>
    </source>
</evidence>
<proteinExistence type="inferred from homology"/>
<evidence type="ECO:0000256" key="1">
    <source>
        <dbReference type="ARBA" id="ARBA00008791"/>
    </source>
</evidence>
<evidence type="ECO:0000313" key="4">
    <source>
        <dbReference type="Proteomes" id="UP000272729"/>
    </source>
</evidence>
<comment type="caution">
    <text evidence="3">The sequence shown here is derived from an EMBL/GenBank/DDBJ whole genome shotgun (WGS) entry which is preliminary data.</text>
</comment>
<dbReference type="CDD" id="cd23659">
    <property type="entry name" value="USP_At3g01520-like"/>
    <property type="match status" value="1"/>
</dbReference>
<comment type="similarity">
    <text evidence="1">Belongs to the universal stress protein A family.</text>
</comment>
<keyword evidence="4" id="KW-1185">Reference proteome</keyword>
<dbReference type="InterPro" id="IPR006015">
    <property type="entry name" value="Universal_stress_UspA"/>
</dbReference>
<accession>A0A495X7V9</accession>
<gene>
    <name evidence="3" type="ORF">DFJ66_2443</name>
</gene>
<name>A0A495X7V9_9PSEU</name>